<comment type="cofactor">
    <cofactor evidence="1 12">
        <name>pyridoxal 5'-phosphate</name>
        <dbReference type="ChEBI" id="CHEBI:597326"/>
    </cofactor>
</comment>
<evidence type="ECO:0000256" key="5">
    <source>
        <dbReference type="ARBA" id="ARBA00013558"/>
    </source>
</evidence>
<evidence type="ECO:0000256" key="6">
    <source>
        <dbReference type="ARBA" id="ARBA00022679"/>
    </source>
</evidence>
<comment type="catalytic activity">
    <reaction evidence="11">
        <text>(sulfur carrier)-H + L-cysteine = (sulfur carrier)-SH + L-alanine</text>
        <dbReference type="Rhea" id="RHEA:43892"/>
        <dbReference type="Rhea" id="RHEA-COMP:14737"/>
        <dbReference type="Rhea" id="RHEA-COMP:14739"/>
        <dbReference type="ChEBI" id="CHEBI:29917"/>
        <dbReference type="ChEBI" id="CHEBI:35235"/>
        <dbReference type="ChEBI" id="CHEBI:57972"/>
        <dbReference type="ChEBI" id="CHEBI:64428"/>
        <dbReference type="EC" id="2.8.1.7"/>
    </reaction>
</comment>
<evidence type="ECO:0000256" key="10">
    <source>
        <dbReference type="ARBA" id="ARBA00023014"/>
    </source>
</evidence>
<keyword evidence="15" id="KW-1185">Reference proteome</keyword>
<keyword evidence="8" id="KW-0663">Pyridoxal phosphate</keyword>
<dbReference type="EC" id="2.8.1.7" evidence="4"/>
<evidence type="ECO:0000256" key="11">
    <source>
        <dbReference type="ARBA" id="ARBA00050776"/>
    </source>
</evidence>
<comment type="function">
    <text evidence="2">Catalyzes the removal of elemental sulfur atoms from cysteine to produce alanine. Seems to participate in the biosynthesis of the nitrogenase metalloclusters by providing the inorganic sulfur required for the Fe-S core formation.</text>
</comment>
<keyword evidence="7" id="KW-0479">Metal-binding</keyword>
<dbReference type="InterPro" id="IPR015422">
    <property type="entry name" value="PyrdxlP-dep_Trfase_small"/>
</dbReference>
<evidence type="ECO:0000256" key="3">
    <source>
        <dbReference type="ARBA" id="ARBA00006490"/>
    </source>
</evidence>
<dbReference type="Gene3D" id="3.40.640.10">
    <property type="entry name" value="Type I PLP-dependent aspartate aminotransferase-like (Major domain)"/>
    <property type="match status" value="1"/>
</dbReference>
<proteinExistence type="inferred from homology"/>
<dbReference type="InterPro" id="IPR000192">
    <property type="entry name" value="Aminotrans_V_dom"/>
</dbReference>
<dbReference type="Gene3D" id="3.90.1150.10">
    <property type="entry name" value="Aspartate Aminotransferase, domain 1"/>
    <property type="match status" value="1"/>
</dbReference>
<dbReference type="InterPro" id="IPR016454">
    <property type="entry name" value="Cysteine_dSase"/>
</dbReference>
<gene>
    <name evidence="14" type="ORF">ON753_19370</name>
</gene>
<keyword evidence="10" id="KW-0411">Iron-sulfur</keyword>
<sequence length="379" mass="39885">MQVGDTIYLDYQASTPVDERVLKVMNAASTALFANPHSADHVLGWRAGAAIEAAAHQVANLFGLQGDDVIFTSGASESNAMAIHTAVEVGRASQRTELLIGVADHGSILTEAKICPLDVRKIPVDNRGAPNSRCLDGMITDVTALVSIIGVNNENGAIADLKDIATICRKKGVLLHVDLAQAPLAMDIDLLELEVDFATISAHKLYGPKGIGALLTGPGVSDLVKPVIVGAGQQAGRRGGTMPTELIVGFGEACELVKDSGLAERARVSAIRDRFVKILQEKQIASLIGSQECRHPGNALLRFPGQNASELLGRLQPQIAASTQSACASGSIEPSHVLQAMGYDKMIAAECIRFSFGRYSTIEQADAAVAVLENAFEAA</sequence>
<evidence type="ECO:0000256" key="8">
    <source>
        <dbReference type="ARBA" id="ARBA00022898"/>
    </source>
</evidence>
<feature type="domain" description="Aminotransferase class V" evidence="13">
    <location>
        <begin position="7"/>
        <end position="366"/>
    </location>
</feature>
<evidence type="ECO:0000256" key="7">
    <source>
        <dbReference type="ARBA" id="ARBA00022723"/>
    </source>
</evidence>
<comment type="caution">
    <text evidence="14">The sequence shown here is derived from an EMBL/GenBank/DDBJ whole genome shotgun (WGS) entry which is preliminary data.</text>
</comment>
<dbReference type="EMBL" id="JAPEVI010000003">
    <property type="protein sequence ID" value="MCX2724503.1"/>
    <property type="molecule type" value="Genomic_DNA"/>
</dbReference>
<accession>A0ABT3R5I9</accession>
<dbReference type="InterPro" id="IPR015421">
    <property type="entry name" value="PyrdxlP-dep_Trfase_major"/>
</dbReference>
<dbReference type="PANTHER" id="PTHR11601:SF34">
    <property type="entry name" value="CYSTEINE DESULFURASE"/>
    <property type="match status" value="1"/>
</dbReference>
<evidence type="ECO:0000256" key="1">
    <source>
        <dbReference type="ARBA" id="ARBA00001933"/>
    </source>
</evidence>
<comment type="similarity">
    <text evidence="3">Belongs to the class-V pyridoxal-phosphate-dependent aminotransferase family. NifS/IscS subfamily.</text>
</comment>
<evidence type="ECO:0000259" key="13">
    <source>
        <dbReference type="Pfam" id="PF00266"/>
    </source>
</evidence>
<evidence type="ECO:0000313" key="15">
    <source>
        <dbReference type="Proteomes" id="UP001300261"/>
    </source>
</evidence>
<dbReference type="PIRSF" id="PIRSF005572">
    <property type="entry name" value="NifS"/>
    <property type="match status" value="1"/>
</dbReference>
<dbReference type="PROSITE" id="PS00595">
    <property type="entry name" value="AA_TRANSFER_CLASS_5"/>
    <property type="match status" value="1"/>
</dbReference>
<evidence type="ECO:0000256" key="2">
    <source>
        <dbReference type="ARBA" id="ARBA00003120"/>
    </source>
</evidence>
<keyword evidence="6" id="KW-0808">Transferase</keyword>
<organism evidence="14 15">
    <name type="scientific">Roseibium salinum</name>
    <dbReference type="NCBI Taxonomy" id="1604349"/>
    <lineage>
        <taxon>Bacteria</taxon>
        <taxon>Pseudomonadati</taxon>
        <taxon>Pseudomonadota</taxon>
        <taxon>Alphaproteobacteria</taxon>
        <taxon>Hyphomicrobiales</taxon>
        <taxon>Stappiaceae</taxon>
        <taxon>Roseibium</taxon>
    </lineage>
</organism>
<reference evidence="14 15" key="1">
    <citation type="journal article" date="2016" name="Int. J. Syst. Evol. Microbiol.">
        <title>Labrenzia salina sp. nov., isolated from the rhizosphere of the halophyte Arthrocnemum macrostachyum.</title>
        <authorList>
            <person name="Camacho M."/>
            <person name="Redondo-Gomez S."/>
            <person name="Rodriguez-Llorente I."/>
            <person name="Rohde M."/>
            <person name="Sproer C."/>
            <person name="Schumann P."/>
            <person name="Klenk H.P."/>
            <person name="Montero-Calasanz M.D.C."/>
        </authorList>
    </citation>
    <scope>NUCLEOTIDE SEQUENCE [LARGE SCALE GENOMIC DNA]</scope>
    <source>
        <strain evidence="14 15">DSM 29163</strain>
    </source>
</reference>
<dbReference type="InterPro" id="IPR020578">
    <property type="entry name" value="Aminotrans_V_PyrdxlP_BS"/>
</dbReference>
<evidence type="ECO:0000256" key="12">
    <source>
        <dbReference type="RuleBase" id="RU004504"/>
    </source>
</evidence>
<name>A0ABT3R5I9_9HYPH</name>
<protein>
    <recommendedName>
        <fullName evidence="5">Cysteine desulfurase</fullName>
        <ecNumber evidence="4">2.8.1.7</ecNumber>
    </recommendedName>
</protein>
<evidence type="ECO:0000256" key="9">
    <source>
        <dbReference type="ARBA" id="ARBA00023004"/>
    </source>
</evidence>
<dbReference type="Proteomes" id="UP001300261">
    <property type="component" value="Unassembled WGS sequence"/>
</dbReference>
<dbReference type="RefSeq" id="WP_265964564.1">
    <property type="nucleotide sequence ID" value="NZ_JAPEVI010000003.1"/>
</dbReference>
<dbReference type="InterPro" id="IPR015424">
    <property type="entry name" value="PyrdxlP-dep_Trfase"/>
</dbReference>
<dbReference type="SUPFAM" id="SSF53383">
    <property type="entry name" value="PLP-dependent transferases"/>
    <property type="match status" value="1"/>
</dbReference>
<dbReference type="PANTHER" id="PTHR11601">
    <property type="entry name" value="CYSTEINE DESULFURYLASE FAMILY MEMBER"/>
    <property type="match status" value="1"/>
</dbReference>
<dbReference type="Pfam" id="PF00266">
    <property type="entry name" value="Aminotran_5"/>
    <property type="match status" value="1"/>
</dbReference>
<dbReference type="Gene3D" id="1.10.260.50">
    <property type="match status" value="1"/>
</dbReference>
<evidence type="ECO:0000256" key="4">
    <source>
        <dbReference type="ARBA" id="ARBA00012239"/>
    </source>
</evidence>
<evidence type="ECO:0000313" key="14">
    <source>
        <dbReference type="EMBL" id="MCX2724503.1"/>
    </source>
</evidence>
<keyword evidence="9" id="KW-0408">Iron</keyword>